<evidence type="ECO:0000313" key="2">
    <source>
        <dbReference type="EMBL" id="STX29967.1"/>
    </source>
</evidence>
<dbReference type="EMBL" id="UGNV01000001">
    <property type="protein sequence ID" value="STX29967.1"/>
    <property type="molecule type" value="Genomic_DNA"/>
</dbReference>
<proteinExistence type="predicted"/>
<feature type="domain" description="AbiEi antitoxin N-terminal" evidence="1">
    <location>
        <begin position="8"/>
        <end position="52"/>
    </location>
</feature>
<gene>
    <name evidence="2" type="ORF">NCTC13315_02527</name>
</gene>
<evidence type="ECO:0000313" key="3">
    <source>
        <dbReference type="Proteomes" id="UP000254968"/>
    </source>
</evidence>
<organism evidence="2 3">
    <name type="scientific">Legionella beliardensis</name>
    <dbReference type="NCBI Taxonomy" id="91822"/>
    <lineage>
        <taxon>Bacteria</taxon>
        <taxon>Pseudomonadati</taxon>
        <taxon>Pseudomonadota</taxon>
        <taxon>Gammaproteobacteria</taxon>
        <taxon>Legionellales</taxon>
        <taxon>Legionellaceae</taxon>
        <taxon>Legionella</taxon>
    </lineage>
</organism>
<keyword evidence="3" id="KW-1185">Reference proteome</keyword>
<dbReference type="Pfam" id="PF13338">
    <property type="entry name" value="AbiEi_4"/>
    <property type="match status" value="1"/>
</dbReference>
<name>A0A378I437_9GAMM</name>
<dbReference type="AlphaFoldDB" id="A0A378I437"/>
<evidence type="ECO:0000259" key="1">
    <source>
        <dbReference type="Pfam" id="PF13338"/>
    </source>
</evidence>
<dbReference type="Proteomes" id="UP000254968">
    <property type="component" value="Unassembled WGS sequence"/>
</dbReference>
<dbReference type="InterPro" id="IPR025159">
    <property type="entry name" value="AbiEi_N"/>
</dbReference>
<reference evidence="2 3" key="1">
    <citation type="submission" date="2018-06" db="EMBL/GenBank/DDBJ databases">
        <authorList>
            <consortium name="Pathogen Informatics"/>
            <person name="Doyle S."/>
        </authorList>
    </citation>
    <scope>NUCLEOTIDE SEQUENCE [LARGE SCALE GENOMIC DNA]</scope>
    <source>
        <strain evidence="2 3">NCTC13315</strain>
    </source>
</reference>
<dbReference type="OrthoDB" id="9789781at2"/>
<accession>A0A378I437</accession>
<dbReference type="RefSeq" id="WP_115303667.1">
    <property type="nucleotide sequence ID" value="NZ_CAAAHO010000005.1"/>
</dbReference>
<protein>
    <recommendedName>
        <fullName evidence="1">AbiEi antitoxin N-terminal domain-containing protein</fullName>
    </recommendedName>
</protein>
<sequence length="198" mass="22662">MANKDPEAVFRQYGGQLRMSDALKNGITRYMLYSLRDKGKIEQISRGVYRLTNLPPLSNQDLATVSLRFPNAVICLTSALSYHDLTTQIPHFISIAVPRGAYLPNLSYPPIQNHRFSKSAYHAGIEEHNIDEVVVKIYSAEKTIADCFKYRNKIGMDIVLEALKFYRARKQFNLQALLKYAELCRVEKVMAPYLETII</sequence>